<organism evidence="2 3">
    <name type="scientific">Naasia aerilata</name>
    <dbReference type="NCBI Taxonomy" id="1162966"/>
    <lineage>
        <taxon>Bacteria</taxon>
        <taxon>Bacillati</taxon>
        <taxon>Actinomycetota</taxon>
        <taxon>Actinomycetes</taxon>
        <taxon>Micrococcales</taxon>
        <taxon>Microbacteriaceae</taxon>
        <taxon>Naasia</taxon>
    </lineage>
</organism>
<evidence type="ECO:0000313" key="2">
    <source>
        <dbReference type="EMBL" id="BDZ45114.1"/>
    </source>
</evidence>
<accession>A0ABM8GAA1</accession>
<evidence type="ECO:0008006" key="4">
    <source>
        <dbReference type="Google" id="ProtNLM"/>
    </source>
</evidence>
<dbReference type="InterPro" id="IPR014717">
    <property type="entry name" value="Transl_elong_EF1B/ribsomal_bS6"/>
</dbReference>
<evidence type="ECO:0000256" key="1">
    <source>
        <dbReference type="SAM" id="Coils"/>
    </source>
</evidence>
<dbReference type="Proteomes" id="UP001321498">
    <property type="component" value="Chromosome"/>
</dbReference>
<dbReference type="PANTHER" id="PTHR39555:SF1">
    <property type="entry name" value="TYPE IV PILUS INNER MEMBRANE COMPONENT PILO"/>
    <property type="match status" value="1"/>
</dbReference>
<keyword evidence="3" id="KW-1185">Reference proteome</keyword>
<reference evidence="3" key="1">
    <citation type="journal article" date="2019" name="Int. J. Syst. Evol. Microbiol.">
        <title>The Global Catalogue of Microorganisms (GCM) 10K type strain sequencing project: providing services to taxonomists for standard genome sequencing and annotation.</title>
        <authorList>
            <consortium name="The Broad Institute Genomics Platform"/>
            <consortium name="The Broad Institute Genome Sequencing Center for Infectious Disease"/>
            <person name="Wu L."/>
            <person name="Ma J."/>
        </authorList>
    </citation>
    <scope>NUCLEOTIDE SEQUENCE [LARGE SCALE GENOMIC DNA]</scope>
    <source>
        <strain evidence="3">NBRC 108725</strain>
    </source>
</reference>
<proteinExistence type="predicted"/>
<keyword evidence="1" id="KW-0175">Coiled coil</keyword>
<protein>
    <recommendedName>
        <fullName evidence="4">Tfp pilus assembly protein PilO</fullName>
    </recommendedName>
</protein>
<feature type="coiled-coil region" evidence="1">
    <location>
        <begin position="54"/>
        <end position="81"/>
    </location>
</feature>
<evidence type="ECO:0000313" key="3">
    <source>
        <dbReference type="Proteomes" id="UP001321498"/>
    </source>
</evidence>
<dbReference type="EMBL" id="AP027731">
    <property type="protein sequence ID" value="BDZ45114.1"/>
    <property type="molecule type" value="Genomic_DNA"/>
</dbReference>
<dbReference type="Pfam" id="PF04350">
    <property type="entry name" value="PilO"/>
    <property type="match status" value="1"/>
</dbReference>
<dbReference type="Gene3D" id="3.30.70.60">
    <property type="match status" value="1"/>
</dbReference>
<dbReference type="PANTHER" id="PTHR39555">
    <property type="entry name" value="FIMBRIAL ASSEMBLY PROTEIN PILO-LIKE PROTEIN-RELATED"/>
    <property type="match status" value="1"/>
</dbReference>
<sequence>MTLALDHRTKVLIAVVLMLALAVGGWLIGVQPALGSALAAAAQEADVCVQNDAARAQLAQLEEANKNLPALKEQLTALQQSVPSTPSTAALLADLNGLAASSGVAIDRFTVDASAPYTAPGTDATGAAPADAAAAPAVDPKLVPLTDPRITETNLVVVPVSVDVSGGFDSVLGFLSGIQTSHRLFLVTRISSVSDADQGGDAGTVKATVAGFVYVLLDPEAAPAGDAS</sequence>
<dbReference type="RefSeq" id="WP_286278516.1">
    <property type="nucleotide sequence ID" value="NZ_AP027731.1"/>
</dbReference>
<dbReference type="InterPro" id="IPR007445">
    <property type="entry name" value="PilO"/>
</dbReference>
<name>A0ABM8GAA1_9MICO</name>
<gene>
    <name evidence="2" type="ORF">GCM10025866_10230</name>
</gene>